<dbReference type="SUPFAM" id="SSF52540">
    <property type="entry name" value="P-loop containing nucleoside triphosphate hydrolases"/>
    <property type="match status" value="1"/>
</dbReference>
<evidence type="ECO:0000313" key="1">
    <source>
        <dbReference type="EMBL" id="QFI38024.1"/>
    </source>
</evidence>
<dbReference type="PANTHER" id="PTHR43384:SF13">
    <property type="entry name" value="SLR0110 PROTEIN"/>
    <property type="match status" value="1"/>
</dbReference>
<dbReference type="Gene3D" id="3.40.50.300">
    <property type="entry name" value="P-loop containing nucleotide triphosphate hydrolases"/>
    <property type="match status" value="1"/>
</dbReference>
<dbReference type="EMBL" id="CP044399">
    <property type="protein sequence ID" value="QFI38024.1"/>
    <property type="molecule type" value="Genomic_DNA"/>
</dbReference>
<proteinExistence type="predicted"/>
<dbReference type="GO" id="GO:0005524">
    <property type="term" value="F:ATP binding"/>
    <property type="evidence" value="ECO:0007669"/>
    <property type="project" value="TreeGrafter"/>
</dbReference>
<dbReference type="InterPro" id="IPR027417">
    <property type="entry name" value="P-loop_NTPase"/>
</dbReference>
<sequence>MQASNPIANGHVKRHKIAVVSAKGGAGTTSLIANIAWGLSQLSQTSVACADLDFLTGDLDLQFSVQANNALLEMLQFPDRLEPVIYQRSGVKVNDDLYLFTGYASGFELHFWPDVASMDKVSDFCLEQANHVIWDIPAFCLRDKVGFETLNRSDIRVVIVEPTLASIRSSNQLLTKLASTGSLDTRTIVVLNHTKPAAQSLITANDVAATLDRKLDVEIPYSPEDMRTGNALGLLAINQKSRSAKALKKLVAVISGESKVSKPSVFRWRKGA</sequence>
<dbReference type="GO" id="GO:0016887">
    <property type="term" value="F:ATP hydrolysis activity"/>
    <property type="evidence" value="ECO:0007669"/>
    <property type="project" value="TreeGrafter"/>
</dbReference>
<dbReference type="GO" id="GO:0009898">
    <property type="term" value="C:cytoplasmic side of plasma membrane"/>
    <property type="evidence" value="ECO:0007669"/>
    <property type="project" value="TreeGrafter"/>
</dbReference>
<dbReference type="Proteomes" id="UP000327424">
    <property type="component" value="Chromosome"/>
</dbReference>
<dbReference type="OrthoDB" id="5843369at2"/>
<gene>
    <name evidence="1" type="ORF">FR932_09255</name>
</gene>
<keyword evidence="2" id="KW-1185">Reference proteome</keyword>
<reference evidence="1 2" key="1">
    <citation type="submission" date="2019-09" db="EMBL/GenBank/DDBJ databases">
        <title>Hybrid Assembly of the complete Genome of the Deep-Sea Bacterium Moritella marina from long Nanopore and Illumina reads.</title>
        <authorList>
            <person name="Magin S."/>
            <person name="Georgoulis A."/>
            <person name="Papadimitriou K."/>
            <person name="Iliakis G."/>
            <person name="Vorgias C.E."/>
        </authorList>
    </citation>
    <scope>NUCLEOTIDE SEQUENCE [LARGE SCALE GENOMIC DNA]</scope>
    <source>
        <strain evidence="1 2">MP-1</strain>
    </source>
</reference>
<evidence type="ECO:0008006" key="3">
    <source>
        <dbReference type="Google" id="ProtNLM"/>
    </source>
</evidence>
<protein>
    <recommendedName>
        <fullName evidence="3">AAA family ATPase</fullName>
    </recommendedName>
</protein>
<dbReference type="KEGG" id="mmaa:FR932_09255"/>
<dbReference type="InterPro" id="IPR050625">
    <property type="entry name" value="ParA/MinD_ATPase"/>
</dbReference>
<name>A0A5J6WKR6_MORMI</name>
<dbReference type="AlphaFoldDB" id="A0A5J6WKR6"/>
<accession>A0A5J6WKR6</accession>
<evidence type="ECO:0000313" key="2">
    <source>
        <dbReference type="Proteomes" id="UP000327424"/>
    </source>
</evidence>
<dbReference type="PANTHER" id="PTHR43384">
    <property type="entry name" value="SEPTUM SITE-DETERMINING PROTEIN MIND HOMOLOG, CHLOROPLASTIC-RELATED"/>
    <property type="match status" value="1"/>
</dbReference>
<dbReference type="RefSeq" id="WP_019441805.1">
    <property type="nucleotide sequence ID" value="NZ_ALOE01000022.1"/>
</dbReference>
<dbReference type="GO" id="GO:0051782">
    <property type="term" value="P:negative regulation of cell division"/>
    <property type="evidence" value="ECO:0007669"/>
    <property type="project" value="TreeGrafter"/>
</dbReference>
<organism evidence="1 2">
    <name type="scientific">Moritella marina ATCC 15381</name>
    <dbReference type="NCBI Taxonomy" id="1202962"/>
    <lineage>
        <taxon>Bacteria</taxon>
        <taxon>Pseudomonadati</taxon>
        <taxon>Pseudomonadota</taxon>
        <taxon>Gammaproteobacteria</taxon>
        <taxon>Alteromonadales</taxon>
        <taxon>Moritellaceae</taxon>
        <taxon>Moritella</taxon>
    </lineage>
</organism>
<dbReference type="GO" id="GO:0005829">
    <property type="term" value="C:cytosol"/>
    <property type="evidence" value="ECO:0007669"/>
    <property type="project" value="TreeGrafter"/>
</dbReference>